<organism evidence="7 8">
    <name type="scientific">Symbiodinium natans</name>
    <dbReference type="NCBI Taxonomy" id="878477"/>
    <lineage>
        <taxon>Eukaryota</taxon>
        <taxon>Sar</taxon>
        <taxon>Alveolata</taxon>
        <taxon>Dinophyceae</taxon>
        <taxon>Suessiales</taxon>
        <taxon>Symbiodiniaceae</taxon>
        <taxon>Symbiodinium</taxon>
    </lineage>
</organism>
<dbReference type="SUPFAM" id="SSF82861">
    <property type="entry name" value="Mechanosensitive channel protein MscS (YggB), transmembrane region"/>
    <property type="match status" value="1"/>
</dbReference>
<name>A0A812PHL9_9DINO</name>
<dbReference type="AlphaFoldDB" id="A0A812PHL9"/>
<dbReference type="PANTHER" id="PTHR30221">
    <property type="entry name" value="SMALL-CONDUCTANCE MECHANOSENSITIVE CHANNEL"/>
    <property type="match status" value="1"/>
</dbReference>
<evidence type="ECO:0000256" key="3">
    <source>
        <dbReference type="ARBA" id="ARBA00022692"/>
    </source>
</evidence>
<evidence type="ECO:0000256" key="2">
    <source>
        <dbReference type="ARBA" id="ARBA00008017"/>
    </source>
</evidence>
<comment type="subcellular location">
    <subcellularLocation>
        <location evidence="1">Membrane</location>
        <topology evidence="1">Multi-pass membrane protein</topology>
    </subcellularLocation>
</comment>
<dbReference type="Proteomes" id="UP000604046">
    <property type="component" value="Unassembled WGS sequence"/>
</dbReference>
<keyword evidence="4" id="KW-1133">Transmembrane helix</keyword>
<dbReference type="InterPro" id="IPR011014">
    <property type="entry name" value="MscS_channel_TM-2"/>
</dbReference>
<reference evidence="7" key="1">
    <citation type="submission" date="2021-02" db="EMBL/GenBank/DDBJ databases">
        <authorList>
            <person name="Dougan E. K."/>
            <person name="Rhodes N."/>
            <person name="Thang M."/>
            <person name="Chan C."/>
        </authorList>
    </citation>
    <scope>NUCLEOTIDE SEQUENCE</scope>
</reference>
<dbReference type="InterPro" id="IPR023408">
    <property type="entry name" value="MscS_beta-dom_sf"/>
</dbReference>
<evidence type="ECO:0000259" key="6">
    <source>
        <dbReference type="Pfam" id="PF00924"/>
    </source>
</evidence>
<gene>
    <name evidence="7" type="primary">ynaI</name>
    <name evidence="7" type="ORF">SNAT2548_LOCUS18778</name>
</gene>
<dbReference type="Gene3D" id="2.30.30.60">
    <property type="match status" value="1"/>
</dbReference>
<dbReference type="InterPro" id="IPR045275">
    <property type="entry name" value="MscS_archaea/bacteria_type"/>
</dbReference>
<dbReference type="OrthoDB" id="421552at2759"/>
<dbReference type="InterPro" id="IPR010920">
    <property type="entry name" value="LSM_dom_sf"/>
</dbReference>
<dbReference type="SUPFAM" id="SSF50182">
    <property type="entry name" value="Sm-like ribonucleoproteins"/>
    <property type="match status" value="1"/>
</dbReference>
<evidence type="ECO:0000256" key="4">
    <source>
        <dbReference type="ARBA" id="ARBA00022989"/>
    </source>
</evidence>
<dbReference type="Gene3D" id="1.10.287.1260">
    <property type="match status" value="1"/>
</dbReference>
<comment type="caution">
    <text evidence="7">The sequence shown here is derived from an EMBL/GenBank/DDBJ whole genome shotgun (WGS) entry which is preliminary data.</text>
</comment>
<dbReference type="Pfam" id="PF00924">
    <property type="entry name" value="MS_channel_2nd"/>
    <property type="match status" value="1"/>
</dbReference>
<proteinExistence type="inferred from homology"/>
<dbReference type="PANTHER" id="PTHR30221:SF1">
    <property type="entry name" value="SMALL-CONDUCTANCE MECHANOSENSITIVE CHANNEL"/>
    <property type="match status" value="1"/>
</dbReference>
<dbReference type="EMBL" id="CAJNDS010002155">
    <property type="protein sequence ID" value="CAE7354311.1"/>
    <property type="molecule type" value="Genomic_DNA"/>
</dbReference>
<evidence type="ECO:0000313" key="8">
    <source>
        <dbReference type="Proteomes" id="UP000604046"/>
    </source>
</evidence>
<dbReference type="GO" id="GO:0008381">
    <property type="term" value="F:mechanosensitive monoatomic ion channel activity"/>
    <property type="evidence" value="ECO:0007669"/>
    <property type="project" value="InterPro"/>
</dbReference>
<evidence type="ECO:0000313" key="7">
    <source>
        <dbReference type="EMBL" id="CAE7354311.1"/>
    </source>
</evidence>
<sequence length="225" mass="25345">MSLISVPLRLINIQLRTVLAVGGVGGLAIGLALQNLVQNLISGILIYTNATICEGLEVELQDVKLQGVVSEVGWFNTTVNGYDGTRVTVPNRRILDGTVIDKTNKRFRVCQKQLVVTFDDPSRLAELVYAVQEDLRNNPFVLQKASVLRIRTANRGHIKIYEPQFAFAGWSEFGAQFFLRAYMEKSLQGDRFLNQQSKLLIDVRLGDHDLKTRSDEFHSLSPMFY</sequence>
<keyword evidence="3" id="KW-0812">Transmembrane</keyword>
<evidence type="ECO:0000256" key="1">
    <source>
        <dbReference type="ARBA" id="ARBA00004141"/>
    </source>
</evidence>
<protein>
    <submittedName>
        <fullName evidence="7">YnaI protein</fullName>
    </submittedName>
</protein>
<dbReference type="GO" id="GO:0016020">
    <property type="term" value="C:membrane"/>
    <property type="evidence" value="ECO:0007669"/>
    <property type="project" value="UniProtKB-SubCell"/>
</dbReference>
<comment type="similarity">
    <text evidence="2">Belongs to the MscS (TC 1.A.23) family.</text>
</comment>
<feature type="domain" description="Mechanosensitive ion channel MscS" evidence="6">
    <location>
        <begin position="35"/>
        <end position="99"/>
    </location>
</feature>
<keyword evidence="5" id="KW-0472">Membrane</keyword>
<evidence type="ECO:0000256" key="5">
    <source>
        <dbReference type="ARBA" id="ARBA00023136"/>
    </source>
</evidence>
<keyword evidence="8" id="KW-1185">Reference proteome</keyword>
<dbReference type="InterPro" id="IPR006685">
    <property type="entry name" value="MscS_channel_2nd"/>
</dbReference>
<accession>A0A812PHL9</accession>